<organism evidence="4 5">
    <name type="scientific">Nocardioides marinisabuli</name>
    <dbReference type="NCBI Taxonomy" id="419476"/>
    <lineage>
        <taxon>Bacteria</taxon>
        <taxon>Bacillati</taxon>
        <taxon>Actinomycetota</taxon>
        <taxon>Actinomycetes</taxon>
        <taxon>Propionibacteriales</taxon>
        <taxon>Nocardioidaceae</taxon>
        <taxon>Nocardioides</taxon>
    </lineage>
</organism>
<dbReference type="InterPro" id="IPR002347">
    <property type="entry name" value="SDR_fam"/>
</dbReference>
<evidence type="ECO:0000313" key="4">
    <source>
        <dbReference type="EMBL" id="NYD57916.1"/>
    </source>
</evidence>
<dbReference type="PANTHER" id="PTHR43639">
    <property type="entry name" value="OXIDOREDUCTASE, SHORT-CHAIN DEHYDROGENASE/REDUCTASE FAMILY (AFU_ORTHOLOGUE AFUA_5G02870)"/>
    <property type="match status" value="1"/>
</dbReference>
<dbReference type="PANTHER" id="PTHR43639:SF1">
    <property type="entry name" value="SHORT-CHAIN DEHYDROGENASE_REDUCTASE FAMILY PROTEIN"/>
    <property type="match status" value="1"/>
</dbReference>
<evidence type="ECO:0000256" key="1">
    <source>
        <dbReference type="ARBA" id="ARBA00006484"/>
    </source>
</evidence>
<dbReference type="InterPro" id="IPR036291">
    <property type="entry name" value="NAD(P)-bd_dom_sf"/>
</dbReference>
<dbReference type="PROSITE" id="PS00061">
    <property type="entry name" value="ADH_SHORT"/>
    <property type="match status" value="1"/>
</dbReference>
<evidence type="ECO:0000256" key="2">
    <source>
        <dbReference type="ARBA" id="ARBA00023002"/>
    </source>
</evidence>
<dbReference type="Gene3D" id="3.40.50.720">
    <property type="entry name" value="NAD(P)-binding Rossmann-like Domain"/>
    <property type="match status" value="1"/>
</dbReference>
<protein>
    <submittedName>
        <fullName evidence="4">3-oxoacyl-[acyl-carrier protein] reductase</fullName>
        <ecNumber evidence="4">1.1.1.100</ecNumber>
    </submittedName>
</protein>
<dbReference type="GO" id="GO:0004316">
    <property type="term" value="F:3-oxoacyl-[acyl-carrier-protein] reductase (NADPH) activity"/>
    <property type="evidence" value="ECO:0007669"/>
    <property type="project" value="UniProtKB-EC"/>
</dbReference>
<dbReference type="SMART" id="SM00822">
    <property type="entry name" value="PKS_KR"/>
    <property type="match status" value="1"/>
</dbReference>
<gene>
    <name evidence="4" type="ORF">BKA08_002154</name>
</gene>
<keyword evidence="2 4" id="KW-0560">Oxidoreductase</keyword>
<dbReference type="NCBIfam" id="NF005559">
    <property type="entry name" value="PRK07231.1"/>
    <property type="match status" value="1"/>
</dbReference>
<comment type="similarity">
    <text evidence="1">Belongs to the short-chain dehydrogenases/reductases (SDR) family.</text>
</comment>
<dbReference type="SUPFAM" id="SSF51735">
    <property type="entry name" value="NAD(P)-binding Rossmann-fold domains"/>
    <property type="match status" value="1"/>
</dbReference>
<dbReference type="Pfam" id="PF13561">
    <property type="entry name" value="adh_short_C2"/>
    <property type="match status" value="1"/>
</dbReference>
<accession>A0A7Y9F217</accession>
<dbReference type="InterPro" id="IPR057326">
    <property type="entry name" value="KR_dom"/>
</dbReference>
<evidence type="ECO:0000313" key="5">
    <source>
        <dbReference type="Proteomes" id="UP000516957"/>
    </source>
</evidence>
<feature type="domain" description="Ketoreductase" evidence="3">
    <location>
        <begin position="8"/>
        <end position="195"/>
    </location>
</feature>
<dbReference type="EC" id="1.1.1.100" evidence="4"/>
<proteinExistence type="inferred from homology"/>
<reference evidence="4 5" key="1">
    <citation type="submission" date="2020-07" db="EMBL/GenBank/DDBJ databases">
        <title>Sequencing the genomes of 1000 actinobacteria strains.</title>
        <authorList>
            <person name="Klenk H.-P."/>
        </authorList>
    </citation>
    <scope>NUCLEOTIDE SEQUENCE [LARGE SCALE GENOMIC DNA]</scope>
    <source>
        <strain evidence="4 5">DSM 18965</strain>
    </source>
</reference>
<evidence type="ECO:0000259" key="3">
    <source>
        <dbReference type="SMART" id="SM00822"/>
    </source>
</evidence>
<dbReference type="AlphaFoldDB" id="A0A7Y9F217"/>
<dbReference type="FunFam" id="3.40.50.720:FF:000173">
    <property type="entry name" value="3-oxoacyl-[acyl-carrier protein] reductase"/>
    <property type="match status" value="1"/>
</dbReference>
<dbReference type="NCBIfam" id="NF009466">
    <property type="entry name" value="PRK12826.1-2"/>
    <property type="match status" value="1"/>
</dbReference>
<dbReference type="InterPro" id="IPR020904">
    <property type="entry name" value="Sc_DH/Rdtase_CS"/>
</dbReference>
<sequence>MTLDLTGRRALVTGGGSGIGRAVVAALVEAGADVAVHYAHSSEGAAQAVADAEAAGRRAVAIGADLTDSAQAQRCVEEATAYLGGLDVLVNNAGHLVGRSPVEEMSDEFFRQVIDLNISTAFFVTRAATKALRASGSGRVVNMASLAAENGGGPGSVAYATAKAGMLGFTKGLAKELAGDGVTVNAVAPGFIGETAFHETFTAPEARERIVSGVPLQRAGTPADVAGAVCYLASDLAAYVTGETIDVNGGVLTR</sequence>
<dbReference type="PRINTS" id="PR00080">
    <property type="entry name" value="SDRFAMILY"/>
</dbReference>
<dbReference type="RefSeq" id="WP_179615605.1">
    <property type="nucleotide sequence ID" value="NZ_CP059163.1"/>
</dbReference>
<name>A0A7Y9F217_9ACTN</name>
<comment type="caution">
    <text evidence="4">The sequence shown here is derived from an EMBL/GenBank/DDBJ whole genome shotgun (WGS) entry which is preliminary data.</text>
</comment>
<dbReference type="EMBL" id="JACCBE010000001">
    <property type="protein sequence ID" value="NYD57916.1"/>
    <property type="molecule type" value="Genomic_DNA"/>
</dbReference>
<dbReference type="Proteomes" id="UP000516957">
    <property type="component" value="Unassembled WGS sequence"/>
</dbReference>
<dbReference type="PRINTS" id="PR00081">
    <property type="entry name" value="GDHRDH"/>
</dbReference>
<keyword evidence="5" id="KW-1185">Reference proteome</keyword>